<reference evidence="3 4" key="1">
    <citation type="journal article" date="2022" name="Front. Cell. Infect. Microbiol.">
        <title>The Genomes of Two Strains of Taenia crassiceps the Animal Model for the Study of Human Cysticercosis.</title>
        <authorList>
            <person name="Bobes R.J."/>
            <person name="Estrada K."/>
            <person name="Rios-Valencia D.G."/>
            <person name="Calderon-Gallegos A."/>
            <person name="de la Torre P."/>
            <person name="Carrero J.C."/>
            <person name="Sanchez-Flores A."/>
            <person name="Laclette J.P."/>
        </authorList>
    </citation>
    <scope>NUCLEOTIDE SEQUENCE [LARGE SCALE GENOMIC DNA]</scope>
    <source>
        <strain evidence="3">WFUcys</strain>
    </source>
</reference>
<evidence type="ECO:0000313" key="3">
    <source>
        <dbReference type="EMBL" id="KAL5103422.1"/>
    </source>
</evidence>
<dbReference type="EMBL" id="JAKROA010000018">
    <property type="protein sequence ID" value="KAL5103422.1"/>
    <property type="molecule type" value="Genomic_DNA"/>
</dbReference>
<accession>A0ABR4Q185</accession>
<name>A0ABR4Q185_9CEST</name>
<comment type="caution">
    <text evidence="3">The sequence shown here is derived from an EMBL/GenBank/DDBJ whole genome shotgun (WGS) entry which is preliminary data.</text>
</comment>
<evidence type="ECO:0000313" key="2">
    <source>
        <dbReference type="EMBL" id="KAL5103419.1"/>
    </source>
</evidence>
<gene>
    <name evidence="2" type="ORF">TcWFU_007957</name>
    <name evidence="3" type="ORF">TcWFU_008160</name>
</gene>
<evidence type="ECO:0000313" key="4">
    <source>
        <dbReference type="Proteomes" id="UP001651158"/>
    </source>
</evidence>
<feature type="region of interest" description="Disordered" evidence="1">
    <location>
        <begin position="45"/>
        <end position="70"/>
    </location>
</feature>
<protein>
    <submittedName>
        <fullName evidence="3">Uncharacterized protein</fullName>
    </submittedName>
</protein>
<dbReference type="EMBL" id="JAKROA010000018">
    <property type="protein sequence ID" value="KAL5103419.1"/>
    <property type="molecule type" value="Genomic_DNA"/>
</dbReference>
<evidence type="ECO:0000256" key="1">
    <source>
        <dbReference type="SAM" id="MobiDB-lite"/>
    </source>
</evidence>
<keyword evidence="4" id="KW-1185">Reference proteome</keyword>
<sequence>MKASSEFLEAEQVLVCRLPDLLLICPHSDWLTWYSQMSLFVPRLQRGAKGSETRSRKCSGGGENKDMKGDWELEEETMKLVSGSVKHRLTVCASIEASVNRLACGDNAVLGALINAPP</sequence>
<dbReference type="Proteomes" id="UP001651158">
    <property type="component" value="Unassembled WGS sequence"/>
</dbReference>
<proteinExistence type="predicted"/>
<organism evidence="3 4">
    <name type="scientific">Taenia crassiceps</name>
    <dbReference type="NCBI Taxonomy" id="6207"/>
    <lineage>
        <taxon>Eukaryota</taxon>
        <taxon>Metazoa</taxon>
        <taxon>Spiralia</taxon>
        <taxon>Lophotrochozoa</taxon>
        <taxon>Platyhelminthes</taxon>
        <taxon>Cestoda</taxon>
        <taxon>Eucestoda</taxon>
        <taxon>Cyclophyllidea</taxon>
        <taxon>Taeniidae</taxon>
        <taxon>Taenia</taxon>
    </lineage>
</organism>
<reference evidence="3" key="2">
    <citation type="submission" date="2024-12" db="EMBL/GenBank/DDBJ databases">
        <authorList>
            <person name="Estrada K."/>
            <person name="Bobes R.J."/>
            <person name="Sanchez-Flores A."/>
            <person name="Laclette J.P."/>
        </authorList>
    </citation>
    <scope>NUCLEOTIDE SEQUENCE</scope>
    <source>
        <strain evidence="3">WFUcys</strain>
        <tissue evidence="3">Peritoneal cavity of infected mice</tissue>
    </source>
</reference>